<dbReference type="EMBL" id="JARQZJ010000041">
    <property type="protein sequence ID" value="KAK9877258.1"/>
    <property type="molecule type" value="Genomic_DNA"/>
</dbReference>
<accession>A0AAW1U854</accession>
<gene>
    <name evidence="2" type="ORF">WA026_017646</name>
</gene>
<dbReference type="Proteomes" id="UP001431783">
    <property type="component" value="Unassembled WGS sequence"/>
</dbReference>
<organism evidence="2 3">
    <name type="scientific">Henosepilachna vigintioctopunctata</name>
    <dbReference type="NCBI Taxonomy" id="420089"/>
    <lineage>
        <taxon>Eukaryota</taxon>
        <taxon>Metazoa</taxon>
        <taxon>Ecdysozoa</taxon>
        <taxon>Arthropoda</taxon>
        <taxon>Hexapoda</taxon>
        <taxon>Insecta</taxon>
        <taxon>Pterygota</taxon>
        <taxon>Neoptera</taxon>
        <taxon>Endopterygota</taxon>
        <taxon>Coleoptera</taxon>
        <taxon>Polyphaga</taxon>
        <taxon>Cucujiformia</taxon>
        <taxon>Coccinelloidea</taxon>
        <taxon>Coccinellidae</taxon>
        <taxon>Epilachninae</taxon>
        <taxon>Epilachnini</taxon>
        <taxon>Henosepilachna</taxon>
    </lineage>
</organism>
<comment type="caution">
    <text evidence="2">The sequence shown here is derived from an EMBL/GenBank/DDBJ whole genome shotgun (WGS) entry which is preliminary data.</text>
</comment>
<feature type="signal peptide" evidence="1">
    <location>
        <begin position="1"/>
        <end position="21"/>
    </location>
</feature>
<keyword evidence="3" id="KW-1185">Reference proteome</keyword>
<evidence type="ECO:0000313" key="3">
    <source>
        <dbReference type="Proteomes" id="UP001431783"/>
    </source>
</evidence>
<feature type="chain" id="PRO_5043452626" evidence="1">
    <location>
        <begin position="22"/>
        <end position="163"/>
    </location>
</feature>
<evidence type="ECO:0000256" key="1">
    <source>
        <dbReference type="SAM" id="SignalP"/>
    </source>
</evidence>
<protein>
    <submittedName>
        <fullName evidence="2">Uncharacterized protein</fullName>
    </submittedName>
</protein>
<name>A0AAW1U854_9CUCU</name>
<sequence length="163" mass="18120">MKTGVGHVMIFILFLKLNTNNENSTSSGYRGVNIACSSGHGTTAEFPQQSQQITYSTVLAQQQFPSRKQAIVFNVVEDLPTFEYTLAVGRQIGPKNIRYASKISNTRVCIYLSNVESVENYMSSFGSIKIANQIIPARRLITPSQRLILSNVSPTIPLYILEQ</sequence>
<evidence type="ECO:0000313" key="2">
    <source>
        <dbReference type="EMBL" id="KAK9877258.1"/>
    </source>
</evidence>
<reference evidence="2 3" key="1">
    <citation type="submission" date="2023-03" db="EMBL/GenBank/DDBJ databases">
        <title>Genome insight into feeding habits of ladybird beetles.</title>
        <authorList>
            <person name="Li H.-S."/>
            <person name="Huang Y.-H."/>
            <person name="Pang H."/>
        </authorList>
    </citation>
    <scope>NUCLEOTIDE SEQUENCE [LARGE SCALE GENOMIC DNA]</scope>
    <source>
        <strain evidence="2">SYSU_2023b</strain>
        <tissue evidence="2">Whole body</tissue>
    </source>
</reference>
<proteinExistence type="predicted"/>
<keyword evidence="1" id="KW-0732">Signal</keyword>
<dbReference type="AlphaFoldDB" id="A0AAW1U854"/>